<dbReference type="RefSeq" id="XP_012893709.1">
    <property type="nucleotide sequence ID" value="XM_013038255.1"/>
</dbReference>
<dbReference type="OrthoDB" id="419616at2759"/>
<feature type="compositionally biased region" description="Polar residues" evidence="1">
    <location>
        <begin position="134"/>
        <end position="146"/>
    </location>
</feature>
<sequence length="146" mass="16128">MVFITNSTYQDFRAKVNGLGQVMSAFGRFVGPSVCSNVFAWSYKNGLGFPFDFGCAFYLIAVVQAINTTLTALLPDSVNRRKPTLREYANEQHKLLEAQSIEMVQLKKEEEMLTADGENKPDSAKQQNHEGGLTASQEVVPPSSSM</sequence>
<keyword evidence="3" id="KW-1185">Reference proteome</keyword>
<dbReference type="GeneID" id="24923064"/>
<organism evidence="2">
    <name type="scientific">Blastocystis hominis</name>
    <dbReference type="NCBI Taxonomy" id="12968"/>
    <lineage>
        <taxon>Eukaryota</taxon>
        <taxon>Sar</taxon>
        <taxon>Stramenopiles</taxon>
        <taxon>Bigyra</taxon>
        <taxon>Opalozoa</taxon>
        <taxon>Opalinata</taxon>
        <taxon>Blastocystidae</taxon>
        <taxon>Blastocystis</taxon>
    </lineage>
</organism>
<dbReference type="EMBL" id="FN668638">
    <property type="protein sequence ID" value="CBK19661.2"/>
    <property type="molecule type" value="Genomic_DNA"/>
</dbReference>
<evidence type="ECO:0008006" key="4">
    <source>
        <dbReference type="Google" id="ProtNLM"/>
    </source>
</evidence>
<dbReference type="Proteomes" id="UP000008312">
    <property type="component" value="Unassembled WGS sequence"/>
</dbReference>
<dbReference type="InParanoid" id="D8LV22"/>
<dbReference type="OMA" id="AKQQNHE"/>
<proteinExistence type="predicted"/>
<feature type="region of interest" description="Disordered" evidence="1">
    <location>
        <begin position="110"/>
        <end position="146"/>
    </location>
</feature>
<gene>
    <name evidence="2" type="ORF">GSBLH_T00006940001</name>
</gene>
<dbReference type="AlphaFoldDB" id="D8LV22"/>
<evidence type="ECO:0000313" key="3">
    <source>
        <dbReference type="Proteomes" id="UP000008312"/>
    </source>
</evidence>
<reference evidence="2" key="1">
    <citation type="submission" date="2010-02" db="EMBL/GenBank/DDBJ databases">
        <title>Sequencing and annotation of the Blastocystis hominis genome.</title>
        <authorList>
            <person name="Wincker P."/>
        </authorList>
    </citation>
    <scope>NUCLEOTIDE SEQUENCE</scope>
    <source>
        <strain evidence="2">Singapore isolate B</strain>
    </source>
</reference>
<protein>
    <recommendedName>
        <fullName evidence="4">Major facilitator superfamily (MFS) profile domain-containing protein</fullName>
    </recommendedName>
</protein>
<accession>D8LV22</accession>
<name>D8LV22_BLAHO</name>
<evidence type="ECO:0000313" key="2">
    <source>
        <dbReference type="EMBL" id="CBK19661.2"/>
    </source>
</evidence>
<evidence type="ECO:0000256" key="1">
    <source>
        <dbReference type="SAM" id="MobiDB-lite"/>
    </source>
</evidence>
<feature type="compositionally biased region" description="Basic and acidic residues" evidence="1">
    <location>
        <begin position="110"/>
        <end position="123"/>
    </location>
</feature>